<reference evidence="2 3" key="1">
    <citation type="submission" date="2020-08" db="EMBL/GenBank/DDBJ databases">
        <title>Genomic Encyclopedia of Type Strains, Phase IV (KMG-V): Genome sequencing to study the core and pangenomes of soil and plant-associated prokaryotes.</title>
        <authorList>
            <person name="Whitman W."/>
        </authorList>
    </citation>
    <scope>NUCLEOTIDE SEQUENCE [LARGE SCALE GENOMIC DNA]</scope>
    <source>
        <strain evidence="2 3">X5P3</strain>
    </source>
</reference>
<gene>
    <name evidence="2" type="ORF">HDF15_002146</name>
</gene>
<evidence type="ECO:0000256" key="1">
    <source>
        <dbReference type="SAM" id="SignalP"/>
    </source>
</evidence>
<evidence type="ECO:0008006" key="4">
    <source>
        <dbReference type="Google" id="ProtNLM"/>
    </source>
</evidence>
<organism evidence="2 3">
    <name type="scientific">Granulicella mallensis</name>
    <dbReference type="NCBI Taxonomy" id="940614"/>
    <lineage>
        <taxon>Bacteria</taxon>
        <taxon>Pseudomonadati</taxon>
        <taxon>Acidobacteriota</taxon>
        <taxon>Terriglobia</taxon>
        <taxon>Terriglobales</taxon>
        <taxon>Acidobacteriaceae</taxon>
        <taxon>Granulicella</taxon>
    </lineage>
</organism>
<dbReference type="AlphaFoldDB" id="A0A7W7ZPI6"/>
<dbReference type="EMBL" id="JACHIO010000007">
    <property type="protein sequence ID" value="MBB5063801.1"/>
    <property type="molecule type" value="Genomic_DNA"/>
</dbReference>
<dbReference type="Pfam" id="PF25594">
    <property type="entry name" value="GldB_lipo"/>
    <property type="match status" value="1"/>
</dbReference>
<dbReference type="Proteomes" id="UP000584867">
    <property type="component" value="Unassembled WGS sequence"/>
</dbReference>
<accession>A0A7W7ZPI6</accession>
<proteinExistence type="predicted"/>
<evidence type="ECO:0000313" key="2">
    <source>
        <dbReference type="EMBL" id="MBB5063801.1"/>
    </source>
</evidence>
<evidence type="ECO:0000313" key="3">
    <source>
        <dbReference type="Proteomes" id="UP000584867"/>
    </source>
</evidence>
<comment type="caution">
    <text evidence="2">The sequence shown here is derived from an EMBL/GenBank/DDBJ whole genome shotgun (WGS) entry which is preliminary data.</text>
</comment>
<dbReference type="InterPro" id="IPR019853">
    <property type="entry name" value="GldB-like"/>
</dbReference>
<dbReference type="RefSeq" id="WP_184255214.1">
    <property type="nucleotide sequence ID" value="NZ_JACHIO010000007.1"/>
</dbReference>
<feature type="chain" id="PRO_5030778850" description="DUF2268 domain-containing protein" evidence="1">
    <location>
        <begin position="20"/>
        <end position="335"/>
    </location>
</feature>
<protein>
    <recommendedName>
        <fullName evidence="4">DUF2268 domain-containing protein</fullName>
    </recommendedName>
</protein>
<keyword evidence="1" id="KW-0732">Signal</keyword>
<name>A0A7W7ZPI6_9BACT</name>
<feature type="signal peptide" evidence="1">
    <location>
        <begin position="1"/>
        <end position="19"/>
    </location>
</feature>
<sequence length="335" mass="36697">MTYILAFVFTFCVRTSAFAEDPTPPPPADPLTATIHTEDAERFARLFTATNGNPSAEQLQKDYLDKASYGVAVFTPYRIQNAAHLAEAIASDKSSYEHAIQDCLPRLKQYNADLRAVYLAMHGLYPDKSLPQIYVVFGAGNSGGTAGPNAQVLGLEVVCKMSSDTPDGLRTTLRRFFAHETVHTLQKDPTGSEASPLLASVLTEGGADFVASVVTGEIPGPQRATWAAQREADLWAQFQEDMLATQPQVSKASPKTATEALHRWIKNYNSAPPGWPFEVGYWEGMRIWQCYYEAATDKHQAMRDVIDGDDPELILRKSGYSGGACSKSRNLSPPN</sequence>